<gene>
    <name evidence="5" type="primary">rpsH</name>
    <name evidence="7" type="ORF">ENI09_01025</name>
</gene>
<sequence>MVMTDPIADMFTRIRNASSVGKDEVVVPHSNFKEEIAKFLKSQKYISEVRKFKEKKGTRQFLALKGLNISHIKRLSKPGQQWYASWKEIKNPDAGIMIVSTSQGVLTRDEARRRKLGGELVGEVW</sequence>
<organism evidence="7">
    <name type="scientific">candidate division WWE3 bacterium</name>
    <dbReference type="NCBI Taxonomy" id="2053526"/>
    <lineage>
        <taxon>Bacteria</taxon>
        <taxon>Katanobacteria</taxon>
    </lineage>
</organism>
<keyword evidence="2 5" id="KW-0689">Ribosomal protein</keyword>
<dbReference type="SUPFAM" id="SSF56047">
    <property type="entry name" value="Ribosomal protein S8"/>
    <property type="match status" value="1"/>
</dbReference>
<dbReference type="Gene3D" id="3.30.1370.30">
    <property type="match status" value="1"/>
</dbReference>
<dbReference type="Proteomes" id="UP000885744">
    <property type="component" value="Unassembled WGS sequence"/>
</dbReference>
<comment type="similarity">
    <text evidence="1 5 6">Belongs to the universal ribosomal protein uS8 family.</text>
</comment>
<evidence type="ECO:0000256" key="2">
    <source>
        <dbReference type="ARBA" id="ARBA00022980"/>
    </source>
</evidence>
<dbReference type="GO" id="GO:0006412">
    <property type="term" value="P:translation"/>
    <property type="evidence" value="ECO:0007669"/>
    <property type="project" value="UniProtKB-UniRule"/>
</dbReference>
<dbReference type="InterPro" id="IPR047863">
    <property type="entry name" value="Ribosomal_uS8_CS"/>
</dbReference>
<evidence type="ECO:0000256" key="3">
    <source>
        <dbReference type="ARBA" id="ARBA00023274"/>
    </source>
</evidence>
<reference evidence="7" key="1">
    <citation type="journal article" date="2020" name="mSystems">
        <title>Genome- and Community-Level Interaction Insights into Carbon Utilization and Element Cycling Functions of Hydrothermarchaeota in Hydrothermal Sediment.</title>
        <authorList>
            <person name="Zhou Z."/>
            <person name="Liu Y."/>
            <person name="Xu W."/>
            <person name="Pan J."/>
            <person name="Luo Z.H."/>
            <person name="Li M."/>
        </authorList>
    </citation>
    <scope>NUCLEOTIDE SEQUENCE [LARGE SCALE GENOMIC DNA]</scope>
    <source>
        <strain evidence="7">HyVt-365</strain>
    </source>
</reference>
<dbReference type="GO" id="GO:0019843">
    <property type="term" value="F:rRNA binding"/>
    <property type="evidence" value="ECO:0007669"/>
    <property type="project" value="UniProtKB-UniRule"/>
</dbReference>
<dbReference type="EMBL" id="DRHH01000042">
    <property type="protein sequence ID" value="HEB13980.1"/>
    <property type="molecule type" value="Genomic_DNA"/>
</dbReference>
<evidence type="ECO:0000256" key="5">
    <source>
        <dbReference type="HAMAP-Rule" id="MF_01302"/>
    </source>
</evidence>
<dbReference type="FunFam" id="3.30.1490.10:FF:000001">
    <property type="entry name" value="30S ribosomal protein S8"/>
    <property type="match status" value="1"/>
</dbReference>
<dbReference type="GO" id="GO:0005840">
    <property type="term" value="C:ribosome"/>
    <property type="evidence" value="ECO:0007669"/>
    <property type="project" value="UniProtKB-KW"/>
</dbReference>
<name>A0A7C1T2N6_UNCKA</name>
<accession>A0A7C1T2N6</accession>
<dbReference type="PANTHER" id="PTHR11758">
    <property type="entry name" value="40S RIBOSOMAL PROTEIN S15A"/>
    <property type="match status" value="1"/>
</dbReference>
<dbReference type="GO" id="GO:1990904">
    <property type="term" value="C:ribonucleoprotein complex"/>
    <property type="evidence" value="ECO:0007669"/>
    <property type="project" value="UniProtKB-KW"/>
</dbReference>
<dbReference type="GO" id="GO:0003735">
    <property type="term" value="F:structural constituent of ribosome"/>
    <property type="evidence" value="ECO:0007669"/>
    <property type="project" value="InterPro"/>
</dbReference>
<dbReference type="InterPro" id="IPR035987">
    <property type="entry name" value="Ribosomal_uS8_sf"/>
</dbReference>
<comment type="caution">
    <text evidence="7">The sequence shown here is derived from an EMBL/GenBank/DDBJ whole genome shotgun (WGS) entry which is preliminary data.</text>
</comment>
<dbReference type="AlphaFoldDB" id="A0A7C1T2N6"/>
<keyword evidence="5" id="KW-0699">rRNA-binding</keyword>
<evidence type="ECO:0000256" key="1">
    <source>
        <dbReference type="ARBA" id="ARBA00006471"/>
    </source>
</evidence>
<protein>
    <recommendedName>
        <fullName evidence="4 5">Small ribosomal subunit protein uS8</fullName>
    </recommendedName>
</protein>
<comment type="subunit">
    <text evidence="5">Part of the 30S ribosomal subunit. Contacts proteins S5 and S12.</text>
</comment>
<dbReference type="GO" id="GO:0005737">
    <property type="term" value="C:cytoplasm"/>
    <property type="evidence" value="ECO:0007669"/>
    <property type="project" value="UniProtKB-ARBA"/>
</dbReference>
<comment type="function">
    <text evidence="5">One of the primary rRNA binding proteins, it binds directly to 16S rRNA central domain where it helps coordinate assembly of the platform of the 30S subunit.</text>
</comment>
<dbReference type="Pfam" id="PF00410">
    <property type="entry name" value="Ribosomal_S8"/>
    <property type="match status" value="1"/>
</dbReference>
<evidence type="ECO:0000256" key="4">
    <source>
        <dbReference type="ARBA" id="ARBA00035258"/>
    </source>
</evidence>
<evidence type="ECO:0000256" key="6">
    <source>
        <dbReference type="RuleBase" id="RU003660"/>
    </source>
</evidence>
<proteinExistence type="inferred from homology"/>
<dbReference type="HAMAP" id="MF_01302_B">
    <property type="entry name" value="Ribosomal_uS8_B"/>
    <property type="match status" value="1"/>
</dbReference>
<dbReference type="Gene3D" id="3.30.1490.10">
    <property type="match status" value="1"/>
</dbReference>
<keyword evidence="3 5" id="KW-0687">Ribonucleoprotein</keyword>
<evidence type="ECO:0000313" key="7">
    <source>
        <dbReference type="EMBL" id="HEB13980.1"/>
    </source>
</evidence>
<dbReference type="NCBIfam" id="NF001109">
    <property type="entry name" value="PRK00136.1"/>
    <property type="match status" value="1"/>
</dbReference>
<keyword evidence="5" id="KW-0694">RNA-binding</keyword>
<dbReference type="PROSITE" id="PS00053">
    <property type="entry name" value="RIBOSOMAL_S8"/>
    <property type="match status" value="1"/>
</dbReference>
<dbReference type="InterPro" id="IPR000630">
    <property type="entry name" value="Ribosomal_uS8"/>
</dbReference>